<sequence>MPYDFGASWTRQQHPPPATLQHCVGGGCGPVILDGTRTHTLRLRKPTPYPLGHQDAPPVQLGQHTPSIVTR</sequence>
<organism evidence="2">
    <name type="scientific">Echinococcus granulosus</name>
    <name type="common">Hydatid tapeworm</name>
    <dbReference type="NCBI Taxonomy" id="6210"/>
    <lineage>
        <taxon>Eukaryota</taxon>
        <taxon>Metazoa</taxon>
        <taxon>Spiralia</taxon>
        <taxon>Lophotrochozoa</taxon>
        <taxon>Platyhelminthes</taxon>
        <taxon>Cestoda</taxon>
        <taxon>Eucestoda</taxon>
        <taxon>Cyclophyllidea</taxon>
        <taxon>Taeniidae</taxon>
        <taxon>Echinococcus</taxon>
        <taxon>Echinococcus granulosus group</taxon>
    </lineage>
</organism>
<reference evidence="4" key="3">
    <citation type="submission" date="2020-10" db="UniProtKB">
        <authorList>
            <consortium name="WormBaseParasite"/>
        </authorList>
    </citation>
    <scope>IDENTIFICATION</scope>
</reference>
<evidence type="ECO:0000256" key="1">
    <source>
        <dbReference type="SAM" id="MobiDB-lite"/>
    </source>
</evidence>
<dbReference type="AlphaFoldDB" id="A0A068X0A0"/>
<feature type="region of interest" description="Disordered" evidence="1">
    <location>
        <begin position="42"/>
        <end position="71"/>
    </location>
</feature>
<gene>
    <name evidence="2" type="ORF">EgrG_002040100</name>
</gene>
<accession>A0A068X0A0</accession>
<evidence type="ECO:0000313" key="2">
    <source>
        <dbReference type="EMBL" id="CDS23367.1"/>
    </source>
</evidence>
<dbReference type="EMBL" id="LK028590">
    <property type="protein sequence ID" value="CDS23367.1"/>
    <property type="molecule type" value="Genomic_DNA"/>
</dbReference>
<name>A0A068X0A0_ECHGR</name>
<dbReference type="Proteomes" id="UP000492820">
    <property type="component" value="Unassembled WGS sequence"/>
</dbReference>
<evidence type="ECO:0000313" key="3">
    <source>
        <dbReference type="Proteomes" id="UP000492820"/>
    </source>
</evidence>
<feature type="compositionally biased region" description="Polar residues" evidence="1">
    <location>
        <begin position="62"/>
        <end position="71"/>
    </location>
</feature>
<protein>
    <submittedName>
        <fullName evidence="2 4">Uncharacterized protein</fullName>
    </submittedName>
</protein>
<proteinExistence type="predicted"/>
<reference evidence="2" key="2">
    <citation type="submission" date="2014-06" db="EMBL/GenBank/DDBJ databases">
        <authorList>
            <person name="Aslett M."/>
        </authorList>
    </citation>
    <scope>NUCLEOTIDE SEQUENCE</scope>
</reference>
<dbReference type="WBParaSite" id="EgrG_002040100">
    <property type="protein sequence ID" value="EgrG_002040100"/>
    <property type="gene ID" value="EgrG_002040100"/>
</dbReference>
<evidence type="ECO:0000313" key="4">
    <source>
        <dbReference type="WBParaSite" id="EgrG_002040100"/>
    </source>
</evidence>
<reference evidence="2 3" key="1">
    <citation type="journal article" date="2013" name="Nature">
        <title>The genomes of four tapeworm species reveal adaptations to parasitism.</title>
        <authorList>
            <person name="Tsai I.J."/>
            <person name="Zarowiecki M."/>
            <person name="Holroyd N."/>
            <person name="Garciarrubio A."/>
            <person name="Sanchez-Flores A."/>
            <person name="Brooks K.L."/>
            <person name="Tracey A."/>
            <person name="Bobes R.J."/>
            <person name="Fragoso G."/>
            <person name="Sciutto E."/>
            <person name="Aslett M."/>
            <person name="Beasley H."/>
            <person name="Bennett H.M."/>
            <person name="Cai J."/>
            <person name="Camicia F."/>
            <person name="Clark R."/>
            <person name="Cucher M."/>
            <person name="De Silva N."/>
            <person name="Day T.A."/>
            <person name="Deplazes P."/>
            <person name="Estrada K."/>
            <person name="Fernandez C."/>
            <person name="Holland P.W."/>
            <person name="Hou J."/>
            <person name="Hu S."/>
            <person name="Huckvale T."/>
            <person name="Hung S.S."/>
            <person name="Kamenetzky L."/>
            <person name="Keane J.A."/>
            <person name="Kiss F."/>
            <person name="Koziol U."/>
            <person name="Lambert O."/>
            <person name="Liu K."/>
            <person name="Luo X."/>
            <person name="Luo Y."/>
            <person name="Macchiaroli N."/>
            <person name="Nichol S."/>
            <person name="Paps J."/>
            <person name="Parkinson J."/>
            <person name="Pouchkina-Stantcheva N."/>
            <person name="Riddiford N."/>
            <person name="Rosenzvit M."/>
            <person name="Salinas G."/>
            <person name="Wasmuth J.D."/>
            <person name="Zamanian M."/>
            <person name="Zheng Y."/>
            <person name="Cai X."/>
            <person name="Soberon X."/>
            <person name="Olson P.D."/>
            <person name="Laclette J.P."/>
            <person name="Brehm K."/>
            <person name="Berriman M."/>
            <person name="Garciarrubio A."/>
            <person name="Bobes R.J."/>
            <person name="Fragoso G."/>
            <person name="Sanchez-Flores A."/>
            <person name="Estrada K."/>
            <person name="Cevallos M.A."/>
            <person name="Morett E."/>
            <person name="Gonzalez V."/>
            <person name="Portillo T."/>
            <person name="Ochoa-Leyva A."/>
            <person name="Jose M.V."/>
            <person name="Sciutto E."/>
            <person name="Landa A."/>
            <person name="Jimenez L."/>
            <person name="Valdes V."/>
            <person name="Carrero J.C."/>
            <person name="Larralde C."/>
            <person name="Morales-Montor J."/>
            <person name="Limon-Lason J."/>
            <person name="Soberon X."/>
            <person name="Laclette J.P."/>
        </authorList>
    </citation>
    <scope>NUCLEOTIDE SEQUENCE [LARGE SCALE GENOMIC DNA]</scope>
</reference>